<feature type="coiled-coil region" evidence="1">
    <location>
        <begin position="59"/>
        <end position="100"/>
    </location>
</feature>
<proteinExistence type="predicted"/>
<comment type="caution">
    <text evidence="2">The sequence shown here is derived from an EMBL/GenBank/DDBJ whole genome shotgun (WGS) entry which is preliminary data.</text>
</comment>
<sequence length="181" mass="20766">MHKSQYSPATIKLSAAVIPAGLVMGNSQEPNCATHTLPHSTNASKVNNQHQALPRSLELDDLSAMVEYLKQEVANKNNKIRQLSREQKVLEDANARLHARIQHYEDTYFKLQSQLSRIQRLLDTFPTKSSKLSKNGLPPDVDWQEPRECREKIQQYKISMMELRTSDAWRAAREKKDEVPT</sequence>
<gene>
    <name evidence="2" type="ORF">Focb16_v006229</name>
</gene>
<evidence type="ECO:0000313" key="3">
    <source>
        <dbReference type="Proteomes" id="UP000320707"/>
    </source>
</evidence>
<keyword evidence="1" id="KW-0175">Coiled coil</keyword>
<reference evidence="2 3" key="1">
    <citation type="journal article" date="2019" name="Microbiol. Resour. Announc.">
        <title>High-quality draft genome sequence of Fusarium oxysporum f. sp. cubense strain 160527, a causal agent of Panama disease.</title>
        <authorList>
            <person name="Asai S."/>
            <person name="Ayukawa Y."/>
            <person name="Gan P."/>
            <person name="Masuda S."/>
            <person name="Komatsu K."/>
            <person name="Shirasu K."/>
            <person name="Arie T."/>
        </authorList>
    </citation>
    <scope>NUCLEOTIDE SEQUENCE [LARGE SCALE GENOMIC DNA]</scope>
    <source>
        <strain evidence="2 3">160527</strain>
    </source>
</reference>
<organism evidence="2 3">
    <name type="scientific">Fusarium oxysporum f. sp. cubense</name>
    <dbReference type="NCBI Taxonomy" id="61366"/>
    <lineage>
        <taxon>Eukaryota</taxon>
        <taxon>Fungi</taxon>
        <taxon>Dikarya</taxon>
        <taxon>Ascomycota</taxon>
        <taxon>Pezizomycotina</taxon>
        <taxon>Sordariomycetes</taxon>
        <taxon>Hypocreomycetidae</taxon>
        <taxon>Hypocreales</taxon>
        <taxon>Nectriaceae</taxon>
        <taxon>Fusarium</taxon>
        <taxon>Fusarium oxysporum species complex</taxon>
    </lineage>
</organism>
<dbReference type="EMBL" id="SRMI01000003">
    <property type="protein sequence ID" value="TVY73908.1"/>
    <property type="molecule type" value="Genomic_DNA"/>
</dbReference>
<protein>
    <submittedName>
        <fullName evidence="2">Uncharacterized protein</fullName>
    </submittedName>
</protein>
<accession>A0A559LI10</accession>
<evidence type="ECO:0000256" key="1">
    <source>
        <dbReference type="SAM" id="Coils"/>
    </source>
</evidence>
<evidence type="ECO:0000313" key="2">
    <source>
        <dbReference type="EMBL" id="TVY73908.1"/>
    </source>
</evidence>
<name>A0A559LI10_FUSOC</name>
<dbReference type="Proteomes" id="UP000320707">
    <property type="component" value="Unassembled WGS sequence"/>
</dbReference>
<dbReference type="AlphaFoldDB" id="A0A559LI10"/>